<dbReference type="EMBL" id="CAXLJM020000131">
    <property type="protein sequence ID" value="CAL8139892.1"/>
    <property type="molecule type" value="Genomic_DNA"/>
</dbReference>
<evidence type="ECO:0000256" key="2">
    <source>
        <dbReference type="SAM" id="Phobius"/>
    </source>
</evidence>
<sequence length="243" mass="27502">MTRKFNPRSPKRSLSQQDTSDNTSIPPGGPPGFHPSPYRASPSRRALSQHPTPPNATPASAYIYRTPQFSSVHQRNLYLASRPLVFVFDAFGVAIYQLFSILRTFLLLFWRPVSSYWRNRKEKCRASSESEVTIMSSGGRNVAHATSMRGGPGLTDPLLAQQKKHHRKAYEYISKALRIDEDSSASSKDIAVELYKRGIAELEKGIEIHCHGTGDQWEHAQRIQEKMIVNLSMAKERLEYLSK</sequence>
<feature type="compositionally biased region" description="Basic residues" evidence="1">
    <location>
        <begin position="1"/>
        <end position="11"/>
    </location>
</feature>
<dbReference type="SMART" id="SM00745">
    <property type="entry name" value="MIT"/>
    <property type="match status" value="1"/>
</dbReference>
<keyword evidence="2" id="KW-0812">Transmembrane</keyword>
<evidence type="ECO:0000313" key="4">
    <source>
        <dbReference type="EMBL" id="CAL8139892.1"/>
    </source>
</evidence>
<keyword evidence="2" id="KW-0472">Membrane</keyword>
<keyword evidence="5" id="KW-1185">Reference proteome</keyword>
<feature type="compositionally biased region" description="Polar residues" evidence="1">
    <location>
        <begin position="12"/>
        <end position="25"/>
    </location>
</feature>
<evidence type="ECO:0000313" key="5">
    <source>
        <dbReference type="Proteomes" id="UP001642540"/>
    </source>
</evidence>
<feature type="region of interest" description="Disordered" evidence="1">
    <location>
        <begin position="1"/>
        <end position="59"/>
    </location>
</feature>
<proteinExistence type="predicted"/>
<feature type="domain" description="MIT" evidence="3">
    <location>
        <begin position="162"/>
        <end position="240"/>
    </location>
</feature>
<name>A0ABP1RZH7_9HEXA</name>
<accession>A0ABP1RZH7</accession>
<organism evidence="4 5">
    <name type="scientific">Orchesella dallaii</name>
    <dbReference type="NCBI Taxonomy" id="48710"/>
    <lineage>
        <taxon>Eukaryota</taxon>
        <taxon>Metazoa</taxon>
        <taxon>Ecdysozoa</taxon>
        <taxon>Arthropoda</taxon>
        <taxon>Hexapoda</taxon>
        <taxon>Collembola</taxon>
        <taxon>Entomobryomorpha</taxon>
        <taxon>Entomobryoidea</taxon>
        <taxon>Orchesellidae</taxon>
        <taxon>Orchesellinae</taxon>
        <taxon>Orchesella</taxon>
    </lineage>
</organism>
<reference evidence="4 5" key="1">
    <citation type="submission" date="2024-08" db="EMBL/GenBank/DDBJ databases">
        <authorList>
            <person name="Cucini C."/>
            <person name="Frati F."/>
        </authorList>
    </citation>
    <scope>NUCLEOTIDE SEQUENCE [LARGE SCALE GENOMIC DNA]</scope>
</reference>
<gene>
    <name evidence="4" type="ORF">ODALV1_LOCUS28044</name>
</gene>
<comment type="caution">
    <text evidence="4">The sequence shown here is derived from an EMBL/GenBank/DDBJ whole genome shotgun (WGS) entry which is preliminary data.</text>
</comment>
<protein>
    <recommendedName>
        <fullName evidence="3">MIT domain-containing protein</fullName>
    </recommendedName>
</protein>
<keyword evidence="2" id="KW-1133">Transmembrane helix</keyword>
<dbReference type="Proteomes" id="UP001642540">
    <property type="component" value="Unassembled WGS sequence"/>
</dbReference>
<evidence type="ECO:0000256" key="1">
    <source>
        <dbReference type="SAM" id="MobiDB-lite"/>
    </source>
</evidence>
<dbReference type="InterPro" id="IPR007330">
    <property type="entry name" value="MIT_dom"/>
</dbReference>
<dbReference type="Gene3D" id="1.20.58.80">
    <property type="entry name" value="Phosphotransferase system, lactose/cellobiose-type IIA subunit"/>
    <property type="match status" value="1"/>
</dbReference>
<feature type="transmembrane region" description="Helical" evidence="2">
    <location>
        <begin position="84"/>
        <end position="110"/>
    </location>
</feature>
<evidence type="ECO:0000259" key="3">
    <source>
        <dbReference type="SMART" id="SM00745"/>
    </source>
</evidence>